<evidence type="ECO:0000256" key="1">
    <source>
        <dbReference type="ARBA" id="ARBA00008061"/>
    </source>
</evidence>
<comment type="similarity">
    <text evidence="1">Belongs to the glycosyl hydrolase 13 family.</text>
</comment>
<dbReference type="GO" id="GO:0004556">
    <property type="term" value="F:alpha-amylase activity"/>
    <property type="evidence" value="ECO:0007669"/>
    <property type="project" value="TreeGrafter"/>
</dbReference>
<evidence type="ECO:0000256" key="2">
    <source>
        <dbReference type="SAM" id="MobiDB-lite"/>
    </source>
</evidence>
<dbReference type="PANTHER" id="PTHR10357">
    <property type="entry name" value="ALPHA-AMYLASE FAMILY MEMBER"/>
    <property type="match status" value="1"/>
</dbReference>
<dbReference type="InterPro" id="IPR017853">
    <property type="entry name" value="GH"/>
</dbReference>
<dbReference type="InterPro" id="IPR045857">
    <property type="entry name" value="O16G_dom_2"/>
</dbReference>
<name>A0A177KB14_9MICO</name>
<feature type="region of interest" description="Disordered" evidence="2">
    <location>
        <begin position="383"/>
        <end position="431"/>
    </location>
</feature>
<organism evidence="4 5">
    <name type="scientific">Microbacterium oleivorans</name>
    <dbReference type="NCBI Taxonomy" id="273677"/>
    <lineage>
        <taxon>Bacteria</taxon>
        <taxon>Bacillati</taxon>
        <taxon>Actinomycetota</taxon>
        <taxon>Actinomycetes</taxon>
        <taxon>Micrococcales</taxon>
        <taxon>Microbacteriaceae</taxon>
        <taxon>Microbacterium</taxon>
    </lineage>
</organism>
<dbReference type="RefSeq" id="WP_064002696.1">
    <property type="nucleotide sequence ID" value="NZ_LSTV01000002.1"/>
</dbReference>
<dbReference type="GO" id="GO:0009313">
    <property type="term" value="P:oligosaccharide catabolic process"/>
    <property type="evidence" value="ECO:0007669"/>
    <property type="project" value="TreeGrafter"/>
</dbReference>
<dbReference type="InterPro" id="IPR006047">
    <property type="entry name" value="GH13_cat_dom"/>
</dbReference>
<dbReference type="OrthoDB" id="9802433at2"/>
<dbReference type="SUPFAM" id="SSF51445">
    <property type="entry name" value="(Trans)glycosidases"/>
    <property type="match status" value="1"/>
</dbReference>
<evidence type="ECO:0000259" key="3">
    <source>
        <dbReference type="SMART" id="SM00642"/>
    </source>
</evidence>
<dbReference type="PANTHER" id="PTHR10357:SF179">
    <property type="entry name" value="NEUTRAL AND BASIC AMINO ACID TRANSPORT PROTEIN RBAT"/>
    <property type="match status" value="1"/>
</dbReference>
<evidence type="ECO:0000313" key="5">
    <source>
        <dbReference type="Proteomes" id="UP000076998"/>
    </source>
</evidence>
<feature type="domain" description="Glycosyl hydrolase family 13 catalytic" evidence="3">
    <location>
        <begin position="17"/>
        <end position="446"/>
    </location>
</feature>
<evidence type="ECO:0000313" key="4">
    <source>
        <dbReference type="EMBL" id="OAH50334.1"/>
    </source>
</evidence>
<accession>A0A177KB14</accession>
<dbReference type="EMBL" id="LSTV01000002">
    <property type="protein sequence ID" value="OAH50334.1"/>
    <property type="molecule type" value="Genomic_DNA"/>
</dbReference>
<dbReference type="SMART" id="SM00642">
    <property type="entry name" value="Aamy"/>
    <property type="match status" value="1"/>
</dbReference>
<dbReference type="AlphaFoldDB" id="A0A177KB14"/>
<dbReference type="Proteomes" id="UP000076998">
    <property type="component" value="Unassembled WGS sequence"/>
</dbReference>
<comment type="caution">
    <text evidence="4">The sequence shown here is derived from an EMBL/GenBank/DDBJ whole genome shotgun (WGS) entry which is preliminary data.</text>
</comment>
<dbReference type="Gene3D" id="3.20.20.80">
    <property type="entry name" value="Glycosidases"/>
    <property type="match status" value="1"/>
</dbReference>
<dbReference type="Gene3D" id="3.90.400.10">
    <property type="entry name" value="Oligo-1,6-glucosidase, Domain 2"/>
    <property type="match status" value="1"/>
</dbReference>
<protein>
    <submittedName>
        <fullName evidence="4">Oligo-1,6-glucosidase</fullName>
    </submittedName>
</protein>
<dbReference type="Pfam" id="PF00128">
    <property type="entry name" value="Alpha-amylase"/>
    <property type="match status" value="1"/>
</dbReference>
<gene>
    <name evidence="4" type="ORF">AYL44_07700</name>
</gene>
<sequence length="537" mass="58549">MPSSTLADRLDRIVLYQVYPQSFADADGDGIGDLDGLAGRLDHLSWLGVDAVWINPCFVSPMRDAGYDVADFDHVDPRYGGDAALDRLIAEADRRGIAVLLDLVAGHTSDRHPWFQAAIADNTDHRYVFSDRAAEGFEPVPGPRGGFYKPNFFAFQPALNFGYARPAADEPWRQPVDADGPRQNRDALVDIIRRWYDRGVQGFRVDMAASLVKDDPGHVETAKLWNGIRSRLDATHPGRVLLSEWGDPARAVPAGFHSDFFLQFGGDSDGWPLKSLFNDNAGTVHEAWNQTEVWAGADGTGDAADFVAAWREAADAIERDGRGGVVGLPTANHDFTRMVSGPRDAEQARPALLLVLTWPAMPSVYYGDEIGMRYLPGLSPHEGSSLGPRYERAGSRTPMQWGEVGDGIHPSRYLPEDPDPARPTVADQRDDPDSLLSFVRAAIALRRTDPRLSARADVEVRTTAYPFTYVRGGSLLVALNPSRTPRTVTDAGGRLLHGYAARLSGDALHLDAFGCAVVELDQTPAAAPAASDERTRA</sequence>
<reference evidence="4 5" key="1">
    <citation type="submission" date="2016-02" db="EMBL/GenBank/DDBJ databases">
        <authorList>
            <person name="Wen L."/>
            <person name="He K."/>
            <person name="Yang H."/>
        </authorList>
    </citation>
    <scope>NUCLEOTIDE SEQUENCE [LARGE SCALE GENOMIC DNA]</scope>
    <source>
        <strain evidence="4 5">CD11_3</strain>
    </source>
</reference>
<proteinExistence type="inferred from homology"/>